<sequence>MKIISSIMIALAAPVAADSISPFHINDFEGFDIIIVGETHDDPTHHQMQADIITTVYPTAVIFEMLTKAQAEAVTPDRRDSPDLGELLAWEDSGWPAFEIYAPIFAALGDAAIIGAAASEAQAAQARDDSAAAFGNGAGRFGLTADLPAAEQLTREADMQAGHCGALPDEMLPWFVDQQRFRDAMFARAALNAFEELGGPVVVITGNGHARTDWGMPVYLDAAAPDVKVLSIGQITEHDVDRPYDLWRITPPVDRPDPCAAFQ</sequence>
<reference evidence="3 4" key="1">
    <citation type="submission" date="2020-08" db="EMBL/GenBank/DDBJ databases">
        <title>Genomic Encyclopedia of Type Strains, Phase IV (KMG-IV): sequencing the most valuable type-strain genomes for metagenomic binning, comparative biology and taxonomic classification.</title>
        <authorList>
            <person name="Goeker M."/>
        </authorList>
    </citation>
    <scope>NUCLEOTIDE SEQUENCE [LARGE SCALE GENOMIC DNA]</scope>
    <source>
        <strain evidence="3 4">DSM 101064</strain>
    </source>
</reference>
<feature type="chain" id="PRO_5030877927" evidence="1">
    <location>
        <begin position="18"/>
        <end position="263"/>
    </location>
</feature>
<dbReference type="SUPFAM" id="SSF159501">
    <property type="entry name" value="EreA/ChaN-like"/>
    <property type="match status" value="1"/>
</dbReference>
<protein>
    <submittedName>
        <fullName evidence="3">Putative iron-regulated protein</fullName>
    </submittedName>
</protein>
<dbReference type="CDD" id="cd14727">
    <property type="entry name" value="ChanN-like"/>
    <property type="match status" value="1"/>
</dbReference>
<dbReference type="EMBL" id="JACIJM010000001">
    <property type="protein sequence ID" value="MBB5720487.1"/>
    <property type="molecule type" value="Genomic_DNA"/>
</dbReference>
<keyword evidence="4" id="KW-1185">Reference proteome</keyword>
<evidence type="ECO:0000256" key="1">
    <source>
        <dbReference type="SAM" id="SignalP"/>
    </source>
</evidence>
<feature type="signal peptide" evidence="1">
    <location>
        <begin position="1"/>
        <end position="17"/>
    </location>
</feature>
<dbReference type="InterPro" id="IPR007314">
    <property type="entry name" value="Cofac_haem-bd_dom"/>
</dbReference>
<dbReference type="AlphaFoldDB" id="A0A7W9EWA6"/>
<evidence type="ECO:0000313" key="4">
    <source>
        <dbReference type="Proteomes" id="UP000535415"/>
    </source>
</evidence>
<feature type="domain" description="Haem-binding uptake Tiki superfamily ChaN" evidence="2">
    <location>
        <begin position="27"/>
        <end position="220"/>
    </location>
</feature>
<name>A0A7W9EWA6_9RHOB</name>
<accession>A0A7W9EWA6</accession>
<gene>
    <name evidence="3" type="ORF">FHS72_000091</name>
</gene>
<dbReference type="RefSeq" id="WP_246414405.1">
    <property type="nucleotide sequence ID" value="NZ_JACIJM010000001.1"/>
</dbReference>
<proteinExistence type="predicted"/>
<dbReference type="Pfam" id="PF04187">
    <property type="entry name" value="Cofac_haem_bdg"/>
    <property type="match status" value="1"/>
</dbReference>
<dbReference type="Proteomes" id="UP000535415">
    <property type="component" value="Unassembled WGS sequence"/>
</dbReference>
<keyword evidence="1" id="KW-0732">Signal</keyword>
<evidence type="ECO:0000313" key="3">
    <source>
        <dbReference type="EMBL" id="MBB5720487.1"/>
    </source>
</evidence>
<dbReference type="Gene3D" id="3.40.50.11550">
    <property type="match status" value="1"/>
</dbReference>
<evidence type="ECO:0000259" key="2">
    <source>
        <dbReference type="Pfam" id="PF04187"/>
    </source>
</evidence>
<organism evidence="3 4">
    <name type="scientific">Yoonia ponticola</name>
    <dbReference type="NCBI Taxonomy" id="1524255"/>
    <lineage>
        <taxon>Bacteria</taxon>
        <taxon>Pseudomonadati</taxon>
        <taxon>Pseudomonadota</taxon>
        <taxon>Alphaproteobacteria</taxon>
        <taxon>Rhodobacterales</taxon>
        <taxon>Paracoccaceae</taxon>
        <taxon>Yoonia</taxon>
    </lineage>
</organism>
<comment type="caution">
    <text evidence="3">The sequence shown here is derived from an EMBL/GenBank/DDBJ whole genome shotgun (WGS) entry which is preliminary data.</text>
</comment>